<name>A0A4Z2DTK5_SCHJA</name>
<dbReference type="CDD" id="cd11302">
    <property type="entry name" value="O-FucT-1"/>
    <property type="match status" value="1"/>
</dbReference>
<keyword evidence="8" id="KW-0256">Endoplasmic reticulum</keyword>
<dbReference type="UniPathway" id="UPA00378"/>
<evidence type="ECO:0000313" key="17">
    <source>
        <dbReference type="EMBL" id="TNN19490.1"/>
    </source>
</evidence>
<dbReference type="EC" id="2.4.1.221" evidence="4"/>
<comment type="catalytic activity">
    <reaction evidence="16">
        <text>L-seryl-[protein] + GDP-beta-L-fucose = 3-O-(alpha-L-fucosyl)-L-seryl-[protein] + GDP + H(+)</text>
        <dbReference type="Rhea" id="RHEA:63644"/>
        <dbReference type="Rhea" id="RHEA-COMP:9863"/>
        <dbReference type="Rhea" id="RHEA-COMP:17914"/>
        <dbReference type="ChEBI" id="CHEBI:15378"/>
        <dbReference type="ChEBI" id="CHEBI:29999"/>
        <dbReference type="ChEBI" id="CHEBI:57273"/>
        <dbReference type="ChEBI" id="CHEBI:58189"/>
        <dbReference type="ChEBI" id="CHEBI:189632"/>
        <dbReference type="EC" id="2.4.1.221"/>
    </reaction>
    <physiologicalReaction direction="left-to-right" evidence="16">
        <dbReference type="Rhea" id="RHEA:63645"/>
    </physiologicalReaction>
</comment>
<keyword evidence="6 17" id="KW-0328">Glycosyltransferase</keyword>
<evidence type="ECO:0000256" key="9">
    <source>
        <dbReference type="ARBA" id="ARBA00022976"/>
    </source>
</evidence>
<comment type="catalytic activity">
    <reaction evidence="15">
        <text>L-threonyl-[protein] + GDP-beta-L-fucose = 3-O-(alpha-L-fucosyl)-L-threonyl-[protein] + GDP + H(+)</text>
        <dbReference type="Rhea" id="RHEA:70491"/>
        <dbReference type="Rhea" id="RHEA-COMP:11060"/>
        <dbReference type="Rhea" id="RHEA-COMP:17915"/>
        <dbReference type="ChEBI" id="CHEBI:15378"/>
        <dbReference type="ChEBI" id="CHEBI:30013"/>
        <dbReference type="ChEBI" id="CHEBI:57273"/>
        <dbReference type="ChEBI" id="CHEBI:58189"/>
        <dbReference type="ChEBI" id="CHEBI:189631"/>
        <dbReference type="EC" id="2.4.1.221"/>
    </reaction>
    <physiologicalReaction direction="left-to-right" evidence="15">
        <dbReference type="Rhea" id="RHEA:70492"/>
    </physiologicalReaction>
</comment>
<evidence type="ECO:0000256" key="6">
    <source>
        <dbReference type="ARBA" id="ARBA00022676"/>
    </source>
</evidence>
<dbReference type="PANTHER" id="PTHR21420:SF9">
    <property type="entry name" value="GDP-FUCOSE PROTEIN O-FUCOSYLTRANSFERASE 1"/>
    <property type="match status" value="1"/>
</dbReference>
<evidence type="ECO:0000256" key="4">
    <source>
        <dbReference type="ARBA" id="ARBA00012196"/>
    </source>
</evidence>
<sequence length="401" mass="46245">MKIDGMKFILCVILIECQYVMQYSIAYITYCPCMGMFYVDIDCILIGRLGNQIEQFLGMIAFAIRINRTLVLPPWNIMSSLKANFVPFENLFNITKLLLIHQFVSQENFMLNKAPLLWPTTKRTAICFRPRPGPLNNDCNAKDGNPFKEFWDTFNVSFTDSSFYFPLSADDPKEEWDRLFPPNIYPVLAFVGPPSSFPVRPENRIFHRYLEWNSHINVVTESFISRWLEKPIVGVHLRNGEDFLSACSHLKSNLRMLFSSAQCHGDFNELPPYKVTEDMCVPSKKLVLRTISYGVRIIKAKSVYVSTDNDPMLSLIRCHLSNTTVKHVVWKPNRKPEEDMALLGRIDLAILNCVSTYSASIKRERDVNNLPSMFFGLTNENQRDLEVLCNSTGDTKSLWWS</sequence>
<dbReference type="InterPro" id="IPR019378">
    <property type="entry name" value="GDP-Fuc_O-FucTrfase"/>
</dbReference>
<comment type="subcellular location">
    <subcellularLocation>
        <location evidence="1">Endoplasmic reticulum</location>
    </subcellularLocation>
</comment>
<evidence type="ECO:0000256" key="13">
    <source>
        <dbReference type="ARBA" id="ARBA00023277"/>
    </source>
</evidence>
<dbReference type="PANTHER" id="PTHR21420">
    <property type="entry name" value="GDP-FUCOSE PROTEIN O-FUCOSYLTRANSFERASE 1"/>
    <property type="match status" value="1"/>
</dbReference>
<evidence type="ECO:0000256" key="3">
    <source>
        <dbReference type="ARBA" id="ARBA00010626"/>
    </source>
</evidence>
<comment type="caution">
    <text evidence="17">The sequence shown here is derived from an EMBL/GenBank/DDBJ whole genome shotgun (WGS) entry which is preliminary data.</text>
</comment>
<evidence type="ECO:0000256" key="16">
    <source>
        <dbReference type="ARBA" id="ARBA00048647"/>
    </source>
</evidence>
<dbReference type="OrthoDB" id="10050276at2759"/>
<dbReference type="AlphaFoldDB" id="A0A4Z2DTK5"/>
<evidence type="ECO:0000256" key="11">
    <source>
        <dbReference type="ARBA" id="ARBA00023180"/>
    </source>
</evidence>
<keyword evidence="9" id="KW-0914">Notch signaling pathway</keyword>
<dbReference type="GO" id="GO:0005783">
    <property type="term" value="C:endoplasmic reticulum"/>
    <property type="evidence" value="ECO:0007669"/>
    <property type="project" value="UniProtKB-SubCell"/>
</dbReference>
<dbReference type="GO" id="GO:0046922">
    <property type="term" value="F:peptide-O-fucosyltransferase activity"/>
    <property type="evidence" value="ECO:0007669"/>
    <property type="project" value="UniProtKB-EC"/>
</dbReference>
<reference evidence="17 18" key="1">
    <citation type="submission" date="2019-03" db="EMBL/GenBank/DDBJ databases">
        <title>An improved genome assembly of the fluke Schistosoma japonicum.</title>
        <authorList>
            <person name="Hu W."/>
            <person name="Luo F."/>
            <person name="Yin M."/>
            <person name="Mo X."/>
            <person name="Sun C."/>
            <person name="Wu Q."/>
            <person name="Zhu B."/>
            <person name="Xiang M."/>
            <person name="Wang J."/>
            <person name="Wang Y."/>
            <person name="Zhang T."/>
            <person name="Xu B."/>
            <person name="Zheng H."/>
            <person name="Feng Z."/>
        </authorList>
    </citation>
    <scope>NUCLEOTIDE SEQUENCE [LARGE SCALE GENOMIC DNA]</scope>
    <source>
        <strain evidence="17">HuSjv2</strain>
        <tissue evidence="17">Worms</tissue>
    </source>
</reference>
<evidence type="ECO:0000256" key="12">
    <source>
        <dbReference type="ARBA" id="ARBA00023253"/>
    </source>
</evidence>
<dbReference type="GO" id="GO:0006004">
    <property type="term" value="P:fucose metabolic process"/>
    <property type="evidence" value="ECO:0007669"/>
    <property type="project" value="UniProtKB-KW"/>
</dbReference>
<gene>
    <name evidence="17" type="ORF">EWB00_008729</name>
</gene>
<organism evidence="17 18">
    <name type="scientific">Schistosoma japonicum</name>
    <name type="common">Blood fluke</name>
    <dbReference type="NCBI Taxonomy" id="6182"/>
    <lineage>
        <taxon>Eukaryota</taxon>
        <taxon>Metazoa</taxon>
        <taxon>Spiralia</taxon>
        <taxon>Lophotrochozoa</taxon>
        <taxon>Platyhelminthes</taxon>
        <taxon>Trematoda</taxon>
        <taxon>Digenea</taxon>
        <taxon>Strigeidida</taxon>
        <taxon>Schistosomatoidea</taxon>
        <taxon>Schistosomatidae</taxon>
        <taxon>Schistosoma</taxon>
    </lineage>
</organism>
<keyword evidence="12" id="KW-0294">Fucose metabolism</keyword>
<comment type="pathway">
    <text evidence="2">Protein modification; protein glycosylation.</text>
</comment>
<accession>A0A4Z2DTK5</accession>
<evidence type="ECO:0000256" key="15">
    <source>
        <dbReference type="ARBA" id="ARBA00047273"/>
    </source>
</evidence>
<evidence type="ECO:0000256" key="5">
    <source>
        <dbReference type="ARBA" id="ARBA00021745"/>
    </source>
</evidence>
<dbReference type="Proteomes" id="UP000311919">
    <property type="component" value="Unassembled WGS sequence"/>
</dbReference>
<comment type="similarity">
    <text evidence="3">Belongs to the glycosyltransferase 65 family.</text>
</comment>
<evidence type="ECO:0000256" key="7">
    <source>
        <dbReference type="ARBA" id="ARBA00022679"/>
    </source>
</evidence>
<keyword evidence="11" id="KW-0325">Glycoprotein</keyword>
<evidence type="ECO:0000256" key="14">
    <source>
        <dbReference type="ARBA" id="ARBA00033080"/>
    </source>
</evidence>
<keyword evidence="13" id="KW-0119">Carbohydrate metabolism</keyword>
<evidence type="ECO:0000256" key="8">
    <source>
        <dbReference type="ARBA" id="ARBA00022824"/>
    </source>
</evidence>
<dbReference type="Gene3D" id="3.40.50.11340">
    <property type="match status" value="1"/>
</dbReference>
<evidence type="ECO:0000256" key="10">
    <source>
        <dbReference type="ARBA" id="ARBA00023157"/>
    </source>
</evidence>
<evidence type="ECO:0000256" key="1">
    <source>
        <dbReference type="ARBA" id="ARBA00004240"/>
    </source>
</evidence>
<dbReference type="InterPro" id="IPR039922">
    <property type="entry name" value="POFUT1"/>
</dbReference>
<keyword evidence="18" id="KW-1185">Reference proteome</keyword>
<evidence type="ECO:0000256" key="2">
    <source>
        <dbReference type="ARBA" id="ARBA00004922"/>
    </source>
</evidence>
<dbReference type="EMBL" id="SKCS01000049">
    <property type="protein sequence ID" value="TNN19490.1"/>
    <property type="molecule type" value="Genomic_DNA"/>
</dbReference>
<dbReference type="Gene3D" id="3.40.50.11350">
    <property type="match status" value="1"/>
</dbReference>
<keyword evidence="10" id="KW-1015">Disulfide bond</keyword>
<proteinExistence type="inferred from homology"/>
<protein>
    <recommendedName>
        <fullName evidence="5">GDP-fucose protein O-fucosyltransferase 1</fullName>
        <ecNumber evidence="4">2.4.1.221</ecNumber>
    </recommendedName>
    <alternativeName>
        <fullName evidence="14">Peptide-O-fucosyltransferase 1</fullName>
    </alternativeName>
</protein>
<evidence type="ECO:0000313" key="18">
    <source>
        <dbReference type="Proteomes" id="UP000311919"/>
    </source>
</evidence>
<dbReference type="Pfam" id="PF10250">
    <property type="entry name" value="O-FucT"/>
    <property type="match status" value="1"/>
</dbReference>
<dbReference type="GO" id="GO:0007219">
    <property type="term" value="P:Notch signaling pathway"/>
    <property type="evidence" value="ECO:0007669"/>
    <property type="project" value="UniProtKB-KW"/>
</dbReference>
<keyword evidence="7 17" id="KW-0808">Transferase</keyword>